<name>A0A8S5VIR5_9CAUD</name>
<feature type="compositionally biased region" description="Low complexity" evidence="2">
    <location>
        <begin position="48"/>
        <end position="80"/>
    </location>
</feature>
<feature type="region of interest" description="Disordered" evidence="2">
    <location>
        <begin position="15"/>
        <end position="80"/>
    </location>
</feature>
<dbReference type="EMBL" id="BK035228">
    <property type="protein sequence ID" value="DAG87129.1"/>
    <property type="molecule type" value="Genomic_DNA"/>
</dbReference>
<protein>
    <submittedName>
        <fullName evidence="3">Uncharacterized protein</fullName>
    </submittedName>
</protein>
<reference evidence="3" key="1">
    <citation type="journal article" date="2021" name="Proc. Natl. Acad. Sci. U.S.A.">
        <title>A Catalog of Tens of Thousands of Viruses from Human Metagenomes Reveals Hidden Associations with Chronic Diseases.</title>
        <authorList>
            <person name="Tisza M.J."/>
            <person name="Buck C.B."/>
        </authorList>
    </citation>
    <scope>NUCLEOTIDE SEQUENCE</scope>
    <source>
        <strain evidence="3">Ct2yr23</strain>
    </source>
</reference>
<evidence type="ECO:0000256" key="2">
    <source>
        <dbReference type="SAM" id="MobiDB-lite"/>
    </source>
</evidence>
<accession>A0A8S5VIR5</accession>
<feature type="coiled-coil region" evidence="1">
    <location>
        <begin position="164"/>
        <end position="203"/>
    </location>
</feature>
<evidence type="ECO:0000256" key="1">
    <source>
        <dbReference type="SAM" id="Coils"/>
    </source>
</evidence>
<proteinExistence type="predicted"/>
<feature type="compositionally biased region" description="Polar residues" evidence="2">
    <location>
        <begin position="33"/>
        <end position="44"/>
    </location>
</feature>
<organism evidence="3">
    <name type="scientific">Ackermannviridae sp</name>
    <dbReference type="NCBI Taxonomy" id="2831612"/>
    <lineage>
        <taxon>Viruses</taxon>
        <taxon>Duplodnaviria</taxon>
        <taxon>Heunggongvirae</taxon>
        <taxon>Uroviricota</taxon>
        <taxon>Caudoviricetes</taxon>
        <taxon>Pantevenvirales</taxon>
        <taxon>Ackermannviridae</taxon>
    </lineage>
</organism>
<sequence>MGHMALHYNPFVMSDKNGNTVDRLTGKKVPGQYLTSKPNYTSNLPPVKKSTSANSSKKASYSGGSSYSAPAAQAAPASSGPSYADAYADALASIMAEQRRQREAAYQKAAAAQKENLNFATNQLTDTTNDALKQAYINKMQTLRNLPQQMSAQGLNGGASETTLASMNNNYGNARNQLETERLKQLASLQNTYQNNLAQLEAQRASGDAAQLSNLAPTLANLVATNTPASVNITQGDTGTASNVSAWLRKLMGYDDEDYYN</sequence>
<keyword evidence="1" id="KW-0175">Coiled coil</keyword>
<evidence type="ECO:0000313" key="3">
    <source>
        <dbReference type="EMBL" id="DAG87129.1"/>
    </source>
</evidence>